<evidence type="ECO:0000313" key="1">
    <source>
        <dbReference type="EMBL" id="TXG76907.1"/>
    </source>
</evidence>
<gene>
    <name evidence="1" type="ORF">E6Q11_03805</name>
</gene>
<name>A0A5C7J5Y9_9BACT</name>
<dbReference type="EMBL" id="SSDS01000060">
    <property type="protein sequence ID" value="TXG76907.1"/>
    <property type="molecule type" value="Genomic_DNA"/>
</dbReference>
<dbReference type="Proteomes" id="UP000321026">
    <property type="component" value="Unassembled WGS sequence"/>
</dbReference>
<evidence type="ECO:0000313" key="2">
    <source>
        <dbReference type="Proteomes" id="UP000321026"/>
    </source>
</evidence>
<sequence>MRNKTLKYSKDDFGQAMVNAVYRHAPHKHIKCIGDKMTFSGFWRDGQKRNVCIWPKEAAWSDLHQSVSGTNKGGVTSFAKTVLNLDLHDFMTQYGHTQAKPSAIKKAVKEFSADYVNEIWTALVTRNASKIDHAKNWLMTARKLPEPNRFIGSGFTNLNQSDVELFDEEHRGLIRKRIELGHNIVVPLRGIKNDKVENLFIRTINAVSKENKSRLLTGCGGWAGVKDSPRAFGFPHLIHEFPNLIICEGMADYFAAECLLDADEKYLPIGAPGTAALHKWADWLSQTKYSGRIHIVYQLDCDQNGNLANYGPGQQAAVVAKKVLCNAGRYAHLFQWTSFLQEVSDWKKPPGDLADVFTCSDVQPSILSKNFLHTLT</sequence>
<organism evidence="1 2">
    <name type="scientific">Candidatus Dojkabacteria bacterium</name>
    <dbReference type="NCBI Taxonomy" id="2099670"/>
    <lineage>
        <taxon>Bacteria</taxon>
        <taxon>Candidatus Dojkabacteria</taxon>
    </lineage>
</organism>
<accession>A0A5C7J5Y9</accession>
<evidence type="ECO:0008006" key="3">
    <source>
        <dbReference type="Google" id="ProtNLM"/>
    </source>
</evidence>
<proteinExistence type="predicted"/>
<reference evidence="1 2" key="1">
    <citation type="submission" date="2018-09" db="EMBL/GenBank/DDBJ databases">
        <title>Metagenome Assembled Genomes from an Advanced Water Purification Facility.</title>
        <authorList>
            <person name="Stamps B.W."/>
            <person name="Spear J.R."/>
        </authorList>
    </citation>
    <scope>NUCLEOTIDE SEQUENCE [LARGE SCALE GENOMIC DNA]</scope>
    <source>
        <strain evidence="1">Bin_63_2</strain>
    </source>
</reference>
<comment type="caution">
    <text evidence="1">The sequence shown here is derived from an EMBL/GenBank/DDBJ whole genome shotgun (WGS) entry which is preliminary data.</text>
</comment>
<dbReference type="AlphaFoldDB" id="A0A5C7J5Y9"/>
<protein>
    <recommendedName>
        <fullName evidence="3">Toprim domain-containing protein</fullName>
    </recommendedName>
</protein>